<feature type="compositionally biased region" description="Basic and acidic residues" evidence="5">
    <location>
        <begin position="481"/>
        <end position="497"/>
    </location>
</feature>
<feature type="transmembrane region" description="Helical" evidence="6">
    <location>
        <begin position="105"/>
        <end position="128"/>
    </location>
</feature>
<gene>
    <name evidence="8" type="ORF">ACFO7U_15545</name>
</gene>
<dbReference type="Proteomes" id="UP001595836">
    <property type="component" value="Unassembled WGS sequence"/>
</dbReference>
<evidence type="ECO:0000256" key="5">
    <source>
        <dbReference type="SAM" id="MobiDB-lite"/>
    </source>
</evidence>
<keyword evidence="2 6" id="KW-0812">Transmembrane</keyword>
<evidence type="ECO:0000259" key="7">
    <source>
        <dbReference type="PROSITE" id="PS50850"/>
    </source>
</evidence>
<dbReference type="PANTHER" id="PTHR23508">
    <property type="entry name" value="CARBOXYLIC ACID TRANSPORTER PROTEIN HOMOLOG"/>
    <property type="match status" value="1"/>
</dbReference>
<dbReference type="RefSeq" id="WP_344991879.1">
    <property type="nucleotide sequence ID" value="NZ_BAABCD010000017.1"/>
</dbReference>
<proteinExistence type="predicted"/>
<keyword evidence="9" id="KW-1185">Reference proteome</keyword>
<feature type="transmembrane region" description="Helical" evidence="6">
    <location>
        <begin position="330"/>
        <end position="350"/>
    </location>
</feature>
<dbReference type="PANTHER" id="PTHR23508:SF10">
    <property type="entry name" value="CARBOXYLIC ACID TRANSPORTER PROTEIN HOMOLOG"/>
    <property type="match status" value="1"/>
</dbReference>
<evidence type="ECO:0000313" key="9">
    <source>
        <dbReference type="Proteomes" id="UP001595836"/>
    </source>
</evidence>
<dbReference type="Gene3D" id="1.20.1250.20">
    <property type="entry name" value="MFS general substrate transporter like domains"/>
    <property type="match status" value="1"/>
</dbReference>
<feature type="transmembrane region" description="Helical" evidence="6">
    <location>
        <begin position="391"/>
        <end position="417"/>
    </location>
</feature>
<feature type="transmembrane region" description="Helical" evidence="6">
    <location>
        <begin position="423"/>
        <end position="446"/>
    </location>
</feature>
<evidence type="ECO:0000256" key="3">
    <source>
        <dbReference type="ARBA" id="ARBA00022989"/>
    </source>
</evidence>
<evidence type="ECO:0000256" key="6">
    <source>
        <dbReference type="SAM" id="Phobius"/>
    </source>
</evidence>
<dbReference type="PROSITE" id="PS50850">
    <property type="entry name" value="MFS"/>
    <property type="match status" value="1"/>
</dbReference>
<sequence length="497" mass="53522">MDRLPWAGIHWKVILGLGTVWILDGLEVTLIGSLAARLVEPGSGLPITEGQIGLAASIYILGACLGALFFGRLTDRWGRKKLFMLTLVVYCIATFATAFSVEPWMFFLCRFVTGAGIGGEYAAINSAVDELIPANYRGRVDILINGTYWLGATFGSFYSLFFLNTAWFSEGLGWRFALGVGALLGVVIIFVRRHVPESPRWLSIHGREDEADEIVEDIEDQVEEEKDEPLERVGRDEQITIHQRASIPFTEIARTAFGKYPKRALLCLALFIGQAFLYNGITFNLGTLYQNYYGIDSGSAPLLLALFAIVNFLGALTLGPLFDRVGRKKMIAGTYIGSALVTVPLYFVFLGEVGGLWGFVVLLSLTFFIATAGASAAYLTVSEIFPMETRALAIAFFYAIGTGVGGIIGPLMFGTFIESGDRALVGMGFLIAAGVMAVGGIAEIFLGVDAEGQSLEDIAAPITAADPDAGHGSDMDQNSGTDRKPDTDRESGTTKGG</sequence>
<feature type="transmembrane region" description="Helical" evidence="6">
    <location>
        <begin position="174"/>
        <end position="191"/>
    </location>
</feature>
<evidence type="ECO:0000256" key="4">
    <source>
        <dbReference type="ARBA" id="ARBA00023136"/>
    </source>
</evidence>
<keyword evidence="3 6" id="KW-1133">Transmembrane helix</keyword>
<evidence type="ECO:0000313" key="8">
    <source>
        <dbReference type="EMBL" id="MFC4756186.1"/>
    </source>
</evidence>
<keyword evidence="4 6" id="KW-0472">Membrane</keyword>
<reference evidence="9" key="1">
    <citation type="journal article" date="2019" name="Int. J. Syst. Evol. Microbiol.">
        <title>The Global Catalogue of Microorganisms (GCM) 10K type strain sequencing project: providing services to taxonomists for standard genome sequencing and annotation.</title>
        <authorList>
            <consortium name="The Broad Institute Genomics Platform"/>
            <consortium name="The Broad Institute Genome Sequencing Center for Infectious Disease"/>
            <person name="Wu L."/>
            <person name="Ma J."/>
        </authorList>
    </citation>
    <scope>NUCLEOTIDE SEQUENCE [LARGE SCALE GENOMIC DNA]</scope>
    <source>
        <strain evidence="9">JCM 11882</strain>
    </source>
</reference>
<feature type="transmembrane region" description="Helical" evidence="6">
    <location>
        <begin position="301"/>
        <end position="318"/>
    </location>
</feature>
<dbReference type="Pfam" id="PF00083">
    <property type="entry name" value="Sugar_tr"/>
    <property type="match status" value="1"/>
</dbReference>
<feature type="transmembrane region" description="Helical" evidence="6">
    <location>
        <begin position="52"/>
        <end position="70"/>
    </location>
</feature>
<dbReference type="InterPro" id="IPR020846">
    <property type="entry name" value="MFS_dom"/>
</dbReference>
<feature type="transmembrane region" description="Helical" evidence="6">
    <location>
        <begin position="356"/>
        <end position="379"/>
    </location>
</feature>
<protein>
    <submittedName>
        <fullName evidence="8">MFS transporter</fullName>
    </submittedName>
</protein>
<feature type="transmembrane region" description="Helical" evidence="6">
    <location>
        <begin position="148"/>
        <end position="168"/>
    </location>
</feature>
<dbReference type="InterPro" id="IPR036259">
    <property type="entry name" value="MFS_trans_sf"/>
</dbReference>
<dbReference type="SUPFAM" id="SSF103473">
    <property type="entry name" value="MFS general substrate transporter"/>
    <property type="match status" value="1"/>
</dbReference>
<feature type="transmembrane region" description="Helical" evidence="6">
    <location>
        <begin position="264"/>
        <end position="281"/>
    </location>
</feature>
<comment type="caution">
    <text evidence="8">The sequence shown here is derived from an EMBL/GenBank/DDBJ whole genome shotgun (WGS) entry which is preliminary data.</text>
</comment>
<feature type="region of interest" description="Disordered" evidence="5">
    <location>
        <begin position="464"/>
        <end position="497"/>
    </location>
</feature>
<feature type="transmembrane region" description="Helical" evidence="6">
    <location>
        <begin position="82"/>
        <end position="99"/>
    </location>
</feature>
<evidence type="ECO:0000256" key="1">
    <source>
        <dbReference type="ARBA" id="ARBA00004651"/>
    </source>
</evidence>
<dbReference type="InterPro" id="IPR005828">
    <property type="entry name" value="MFS_sugar_transport-like"/>
</dbReference>
<feature type="domain" description="Major facilitator superfamily (MFS) profile" evidence="7">
    <location>
        <begin position="13"/>
        <end position="451"/>
    </location>
</feature>
<organism evidence="8 9">
    <name type="scientific">Dietzia aurantiaca</name>
    <dbReference type="NCBI Taxonomy" id="983873"/>
    <lineage>
        <taxon>Bacteria</taxon>
        <taxon>Bacillati</taxon>
        <taxon>Actinomycetota</taxon>
        <taxon>Actinomycetes</taxon>
        <taxon>Mycobacteriales</taxon>
        <taxon>Dietziaceae</taxon>
        <taxon>Dietzia</taxon>
    </lineage>
</organism>
<comment type="subcellular location">
    <subcellularLocation>
        <location evidence="1">Cell membrane</location>
        <topology evidence="1">Multi-pass membrane protein</topology>
    </subcellularLocation>
</comment>
<feature type="transmembrane region" description="Helical" evidence="6">
    <location>
        <begin position="12"/>
        <end position="32"/>
    </location>
</feature>
<accession>A0ABV9PXT4</accession>
<dbReference type="CDD" id="cd17316">
    <property type="entry name" value="MFS_SV2_like"/>
    <property type="match status" value="1"/>
</dbReference>
<evidence type="ECO:0000256" key="2">
    <source>
        <dbReference type="ARBA" id="ARBA00022692"/>
    </source>
</evidence>
<dbReference type="EMBL" id="JBHSHP010000058">
    <property type="protein sequence ID" value="MFC4756186.1"/>
    <property type="molecule type" value="Genomic_DNA"/>
</dbReference>
<name>A0ABV9PXT4_9ACTN</name>